<gene>
    <name evidence="3" type="ORF">ETU09_00840</name>
</gene>
<keyword evidence="2" id="KW-0732">Signal</keyword>
<protein>
    <submittedName>
        <fullName evidence="3">Uncharacterized protein</fullName>
    </submittedName>
</protein>
<evidence type="ECO:0000313" key="4">
    <source>
        <dbReference type="Proteomes" id="UP000319499"/>
    </source>
</evidence>
<feature type="compositionally biased region" description="Basic and acidic residues" evidence="1">
    <location>
        <begin position="266"/>
        <end position="294"/>
    </location>
</feature>
<evidence type="ECO:0000256" key="1">
    <source>
        <dbReference type="SAM" id="MobiDB-lite"/>
    </source>
</evidence>
<sequence length="294" mass="33074">MKKIYTLPIILLSITSYAQLKEVQEETSSQQGYILKQEGSAIDVEKKEAIMTQQQILLAENNGKKAENPSNPTIFRTTDANGNELWVLSNGVVVRNVTQESNYSKEPMSALRSKEGVKVKNVPTSKPSEVYEENIATTTKNIELEEVVIPKLELQQENIVIDNNTSTKQETYKAEEIVSPKKEEIKEIVTEKKDITLDKSNNSGISSQTNMAKPIDQTNTSELKSTINLSETTAVSQPGDIIITAEDLKDQDISELFSPDVNSMSPKDRKQYEKNQKKIKKQLEKDLKKESSYK</sequence>
<feature type="chain" id="PRO_5021974686" evidence="2">
    <location>
        <begin position="19"/>
        <end position="294"/>
    </location>
</feature>
<comment type="caution">
    <text evidence="3">The sequence shown here is derived from an EMBL/GenBank/DDBJ whole genome shotgun (WGS) entry which is preliminary data.</text>
</comment>
<dbReference type="EMBL" id="SELH01000011">
    <property type="protein sequence ID" value="TWP30580.1"/>
    <property type="molecule type" value="Genomic_DNA"/>
</dbReference>
<evidence type="ECO:0000256" key="2">
    <source>
        <dbReference type="SAM" id="SignalP"/>
    </source>
</evidence>
<name>A0A563DK75_9FLAO</name>
<organism evidence="3 4">
    <name type="scientific">Apibacter muscae</name>
    <dbReference type="NCBI Taxonomy" id="2509004"/>
    <lineage>
        <taxon>Bacteria</taxon>
        <taxon>Pseudomonadati</taxon>
        <taxon>Bacteroidota</taxon>
        <taxon>Flavobacteriia</taxon>
        <taxon>Flavobacteriales</taxon>
        <taxon>Weeksellaceae</taxon>
        <taxon>Apibacter</taxon>
    </lineage>
</organism>
<keyword evidence="4" id="KW-1185">Reference proteome</keyword>
<reference evidence="3 4" key="1">
    <citation type="submission" date="2019-02" db="EMBL/GenBank/DDBJ databases">
        <title>Apibacter muscae sp. nov.: a novel member of the house fly microbiota.</title>
        <authorList>
            <person name="Park R."/>
        </authorList>
    </citation>
    <scope>NUCLEOTIDE SEQUENCE [LARGE SCALE GENOMIC DNA]</scope>
    <source>
        <strain evidence="3 4">AL1</strain>
    </source>
</reference>
<accession>A0A563DK75</accession>
<dbReference type="Proteomes" id="UP000319499">
    <property type="component" value="Unassembled WGS sequence"/>
</dbReference>
<feature type="region of interest" description="Disordered" evidence="1">
    <location>
        <begin position="254"/>
        <end position="294"/>
    </location>
</feature>
<proteinExistence type="predicted"/>
<dbReference type="RefSeq" id="WP_146291249.1">
    <property type="nucleotide sequence ID" value="NZ_SELH01000011.1"/>
</dbReference>
<evidence type="ECO:0000313" key="3">
    <source>
        <dbReference type="EMBL" id="TWP30580.1"/>
    </source>
</evidence>
<feature type="signal peptide" evidence="2">
    <location>
        <begin position="1"/>
        <end position="18"/>
    </location>
</feature>
<dbReference type="AlphaFoldDB" id="A0A563DK75"/>